<name>A0A9W6UHY0_9ACTN</name>
<reference evidence="2" key="1">
    <citation type="submission" date="2023-02" db="EMBL/GenBank/DDBJ databases">
        <title>Nocardiopsis ansamitocini NBRC 112285.</title>
        <authorList>
            <person name="Ichikawa N."/>
            <person name="Sato H."/>
            <person name="Tonouchi N."/>
        </authorList>
    </citation>
    <scope>NUCLEOTIDE SEQUENCE</scope>
    <source>
        <strain evidence="2">NBRC 112285</strain>
    </source>
</reference>
<dbReference type="EMBL" id="BSQG01000006">
    <property type="protein sequence ID" value="GLU49351.1"/>
    <property type="molecule type" value="Genomic_DNA"/>
</dbReference>
<keyword evidence="3" id="KW-1185">Reference proteome</keyword>
<dbReference type="Proteomes" id="UP001165092">
    <property type="component" value="Unassembled WGS sequence"/>
</dbReference>
<sequence>MTLRVTTNFSKTHMPSVTCRADSRLAPNSGRGERGPQSRTWAAFVAEHRKHRVSIPLRLDVGKPYLGKPTDR</sequence>
<gene>
    <name evidence="2" type="ORF">Nans01_37020</name>
</gene>
<feature type="compositionally biased region" description="Polar residues" evidence="1">
    <location>
        <begin position="1"/>
        <end position="15"/>
    </location>
</feature>
<evidence type="ECO:0000256" key="1">
    <source>
        <dbReference type="SAM" id="MobiDB-lite"/>
    </source>
</evidence>
<protein>
    <submittedName>
        <fullName evidence="2">Uncharacterized protein</fullName>
    </submittedName>
</protein>
<dbReference type="AlphaFoldDB" id="A0A9W6UHY0"/>
<evidence type="ECO:0000313" key="3">
    <source>
        <dbReference type="Proteomes" id="UP001165092"/>
    </source>
</evidence>
<evidence type="ECO:0000313" key="2">
    <source>
        <dbReference type="EMBL" id="GLU49351.1"/>
    </source>
</evidence>
<accession>A0A9W6UHY0</accession>
<feature type="region of interest" description="Disordered" evidence="1">
    <location>
        <begin position="1"/>
        <end position="38"/>
    </location>
</feature>
<proteinExistence type="predicted"/>
<comment type="caution">
    <text evidence="2">The sequence shown here is derived from an EMBL/GenBank/DDBJ whole genome shotgun (WGS) entry which is preliminary data.</text>
</comment>
<organism evidence="2 3">
    <name type="scientific">Nocardiopsis ansamitocini</name>
    <dbReference type="NCBI Taxonomy" id="1670832"/>
    <lineage>
        <taxon>Bacteria</taxon>
        <taxon>Bacillati</taxon>
        <taxon>Actinomycetota</taxon>
        <taxon>Actinomycetes</taxon>
        <taxon>Streptosporangiales</taxon>
        <taxon>Nocardiopsidaceae</taxon>
        <taxon>Nocardiopsis</taxon>
    </lineage>
</organism>